<keyword evidence="1" id="KW-0472">Membrane</keyword>
<sequence length="371" mass="41401">MPARAATAPCLPHSGNRTAVPVPVPVPAIVIVIVIVILPVDIVLYLCRKHLPPASAAALSLTCKALFDLVFPRARLGLDMKASERQDLQLLLEKDLGYAWWYCHGCSLLHPISTRGPTGGLDDRPSWPFHWDSARPHHNKRWLDGSSFSVDYQSIRLAMNRHFLGPPNGLPLENFNVEASSIETSSSTLNPWQGKWPPWQEKWSARILQDELFLSATRTLSGAGWTDETLRAALDHEWREICGHVRTSGPAFCSVNALRRPSPTSAGFFTPCRDLVESCQQCLMDYATTVEQRLEGTNEGCREDQLTASWLITITSYYRLGSGRSPSDTKWEGFGKRMTASAYLMRRDLVAYPLGAVKAVWESQRLKTEVG</sequence>
<comment type="caution">
    <text evidence="2">The sequence shown here is derived from an EMBL/GenBank/DDBJ whole genome shotgun (WGS) entry which is preliminary data.</text>
</comment>
<keyword evidence="1" id="KW-1133">Transmembrane helix</keyword>
<accession>A0AAN6VI66</accession>
<evidence type="ECO:0000313" key="2">
    <source>
        <dbReference type="EMBL" id="KAK4151286.1"/>
    </source>
</evidence>
<organism evidence="2 3">
    <name type="scientific">Chaetomidium leptoderma</name>
    <dbReference type="NCBI Taxonomy" id="669021"/>
    <lineage>
        <taxon>Eukaryota</taxon>
        <taxon>Fungi</taxon>
        <taxon>Dikarya</taxon>
        <taxon>Ascomycota</taxon>
        <taxon>Pezizomycotina</taxon>
        <taxon>Sordariomycetes</taxon>
        <taxon>Sordariomycetidae</taxon>
        <taxon>Sordariales</taxon>
        <taxon>Chaetomiaceae</taxon>
        <taxon>Chaetomidium</taxon>
    </lineage>
</organism>
<evidence type="ECO:0000256" key="1">
    <source>
        <dbReference type="SAM" id="Phobius"/>
    </source>
</evidence>
<keyword evidence="3" id="KW-1185">Reference proteome</keyword>
<dbReference type="AlphaFoldDB" id="A0AAN6VI66"/>
<gene>
    <name evidence="2" type="ORF">C8A00DRAFT_45484</name>
</gene>
<protein>
    <submittedName>
        <fullName evidence="2">Uncharacterized protein</fullName>
    </submittedName>
</protein>
<reference evidence="2" key="2">
    <citation type="submission" date="2023-05" db="EMBL/GenBank/DDBJ databases">
        <authorList>
            <consortium name="Lawrence Berkeley National Laboratory"/>
            <person name="Steindorff A."/>
            <person name="Hensen N."/>
            <person name="Bonometti L."/>
            <person name="Westerberg I."/>
            <person name="Brannstrom I.O."/>
            <person name="Guillou S."/>
            <person name="Cros-Aarteil S."/>
            <person name="Calhoun S."/>
            <person name="Haridas S."/>
            <person name="Kuo A."/>
            <person name="Mondo S."/>
            <person name="Pangilinan J."/>
            <person name="Riley R."/>
            <person name="Labutti K."/>
            <person name="Andreopoulos B."/>
            <person name="Lipzen A."/>
            <person name="Chen C."/>
            <person name="Yanf M."/>
            <person name="Daum C."/>
            <person name="Ng V."/>
            <person name="Clum A."/>
            <person name="Ohm R."/>
            <person name="Martin F."/>
            <person name="Silar P."/>
            <person name="Natvig D."/>
            <person name="Lalanne C."/>
            <person name="Gautier V."/>
            <person name="Ament-Velasquez S.L."/>
            <person name="Kruys A."/>
            <person name="Hutchinson M.I."/>
            <person name="Powell A.J."/>
            <person name="Barry K."/>
            <person name="Miller A.N."/>
            <person name="Grigoriev I.V."/>
            <person name="Debuchy R."/>
            <person name="Gladieux P."/>
            <person name="Thoren M.H."/>
            <person name="Johannesson H."/>
        </authorList>
    </citation>
    <scope>NUCLEOTIDE SEQUENCE</scope>
    <source>
        <strain evidence="2">CBS 538.74</strain>
    </source>
</reference>
<dbReference type="Proteomes" id="UP001302745">
    <property type="component" value="Unassembled WGS sequence"/>
</dbReference>
<proteinExistence type="predicted"/>
<feature type="transmembrane region" description="Helical" evidence="1">
    <location>
        <begin position="26"/>
        <end position="47"/>
    </location>
</feature>
<evidence type="ECO:0000313" key="3">
    <source>
        <dbReference type="Proteomes" id="UP001302745"/>
    </source>
</evidence>
<name>A0AAN6VI66_9PEZI</name>
<dbReference type="EMBL" id="MU857023">
    <property type="protein sequence ID" value="KAK4151286.1"/>
    <property type="molecule type" value="Genomic_DNA"/>
</dbReference>
<reference evidence="2" key="1">
    <citation type="journal article" date="2023" name="Mol. Phylogenet. Evol.">
        <title>Genome-scale phylogeny and comparative genomics of the fungal order Sordariales.</title>
        <authorList>
            <person name="Hensen N."/>
            <person name="Bonometti L."/>
            <person name="Westerberg I."/>
            <person name="Brannstrom I.O."/>
            <person name="Guillou S."/>
            <person name="Cros-Aarteil S."/>
            <person name="Calhoun S."/>
            <person name="Haridas S."/>
            <person name="Kuo A."/>
            <person name="Mondo S."/>
            <person name="Pangilinan J."/>
            <person name="Riley R."/>
            <person name="LaButti K."/>
            <person name="Andreopoulos B."/>
            <person name="Lipzen A."/>
            <person name="Chen C."/>
            <person name="Yan M."/>
            <person name="Daum C."/>
            <person name="Ng V."/>
            <person name="Clum A."/>
            <person name="Steindorff A."/>
            <person name="Ohm R.A."/>
            <person name="Martin F."/>
            <person name="Silar P."/>
            <person name="Natvig D.O."/>
            <person name="Lalanne C."/>
            <person name="Gautier V."/>
            <person name="Ament-Velasquez S.L."/>
            <person name="Kruys A."/>
            <person name="Hutchinson M.I."/>
            <person name="Powell A.J."/>
            <person name="Barry K."/>
            <person name="Miller A.N."/>
            <person name="Grigoriev I.V."/>
            <person name="Debuchy R."/>
            <person name="Gladieux P."/>
            <person name="Hiltunen Thoren M."/>
            <person name="Johannesson H."/>
        </authorList>
    </citation>
    <scope>NUCLEOTIDE SEQUENCE</scope>
    <source>
        <strain evidence="2">CBS 538.74</strain>
    </source>
</reference>
<keyword evidence="1" id="KW-0812">Transmembrane</keyword>